<gene>
    <name evidence="7" type="ORF">A2042_05890</name>
</gene>
<dbReference type="Gene3D" id="3.40.50.720">
    <property type="entry name" value="NAD(P)-binding Rossmann-like Domain"/>
    <property type="match status" value="1"/>
</dbReference>
<dbReference type="GO" id="GO:0016491">
    <property type="term" value="F:oxidoreductase activity"/>
    <property type="evidence" value="ECO:0007669"/>
    <property type="project" value="UniProtKB-KW"/>
</dbReference>
<dbReference type="PROSITE" id="PS00059">
    <property type="entry name" value="ADH_ZINC"/>
    <property type="match status" value="1"/>
</dbReference>
<dbReference type="PANTHER" id="PTHR43401:SF2">
    <property type="entry name" value="L-THREONINE 3-DEHYDROGENASE"/>
    <property type="match status" value="1"/>
</dbReference>
<reference evidence="7 8" key="1">
    <citation type="journal article" date="2016" name="Nat. Commun.">
        <title>Thousands of microbial genomes shed light on interconnected biogeochemical processes in an aquifer system.</title>
        <authorList>
            <person name="Anantharaman K."/>
            <person name="Brown C.T."/>
            <person name="Hug L.A."/>
            <person name="Sharon I."/>
            <person name="Castelle C.J."/>
            <person name="Probst A.J."/>
            <person name="Thomas B.C."/>
            <person name="Singh A."/>
            <person name="Wilkins M.J."/>
            <person name="Karaoz U."/>
            <person name="Brodie E.L."/>
            <person name="Williams K.H."/>
            <person name="Hubbard S.S."/>
            <person name="Banfield J.F."/>
        </authorList>
    </citation>
    <scope>NUCLEOTIDE SEQUENCE [LARGE SCALE GENOMIC DNA]</scope>
</reference>
<evidence type="ECO:0000259" key="5">
    <source>
        <dbReference type="Pfam" id="PF00107"/>
    </source>
</evidence>
<accession>A0A1F7RM28</accession>
<evidence type="ECO:0000256" key="4">
    <source>
        <dbReference type="RuleBase" id="RU361277"/>
    </source>
</evidence>
<evidence type="ECO:0000256" key="3">
    <source>
        <dbReference type="ARBA" id="ARBA00023002"/>
    </source>
</evidence>
<dbReference type="SUPFAM" id="SSF50129">
    <property type="entry name" value="GroES-like"/>
    <property type="match status" value="1"/>
</dbReference>
<protein>
    <recommendedName>
        <fullName evidence="9">Enoyl reductase (ER) domain-containing protein</fullName>
    </recommendedName>
</protein>
<dbReference type="Pfam" id="PF00107">
    <property type="entry name" value="ADH_zinc_N"/>
    <property type="match status" value="1"/>
</dbReference>
<evidence type="ECO:0000313" key="7">
    <source>
        <dbReference type="EMBL" id="OGL42609.1"/>
    </source>
</evidence>
<feature type="domain" description="Alcohol dehydrogenase-like N-terminal" evidence="6">
    <location>
        <begin position="24"/>
        <end position="126"/>
    </location>
</feature>
<comment type="caution">
    <text evidence="7">The sequence shown here is derived from an EMBL/GenBank/DDBJ whole genome shotgun (WGS) entry which is preliminary data.</text>
</comment>
<dbReference type="InterPro" id="IPR011032">
    <property type="entry name" value="GroES-like_sf"/>
</dbReference>
<dbReference type="InterPro" id="IPR013149">
    <property type="entry name" value="ADH-like_C"/>
</dbReference>
<dbReference type="InterPro" id="IPR036291">
    <property type="entry name" value="NAD(P)-bd_dom_sf"/>
</dbReference>
<dbReference type="SUPFAM" id="SSF51735">
    <property type="entry name" value="NAD(P)-binding Rossmann-fold domains"/>
    <property type="match status" value="1"/>
</dbReference>
<dbReference type="Pfam" id="PF08240">
    <property type="entry name" value="ADH_N"/>
    <property type="match status" value="1"/>
</dbReference>
<dbReference type="EMBL" id="MGDB01000036">
    <property type="protein sequence ID" value="OGL42609.1"/>
    <property type="molecule type" value="Genomic_DNA"/>
</dbReference>
<dbReference type="AlphaFoldDB" id="A0A1F7RM28"/>
<dbReference type="InterPro" id="IPR050129">
    <property type="entry name" value="Zn_alcohol_dh"/>
</dbReference>
<name>A0A1F7RM28_9BACT</name>
<evidence type="ECO:0000313" key="8">
    <source>
        <dbReference type="Proteomes" id="UP000178526"/>
    </source>
</evidence>
<dbReference type="InterPro" id="IPR002328">
    <property type="entry name" value="ADH_Zn_CS"/>
</dbReference>
<dbReference type="Proteomes" id="UP000178526">
    <property type="component" value="Unassembled WGS sequence"/>
</dbReference>
<evidence type="ECO:0000259" key="6">
    <source>
        <dbReference type="Pfam" id="PF08240"/>
    </source>
</evidence>
<organism evidence="7 8">
    <name type="scientific">Candidatus Schekmanbacteria bacterium GWA2_38_11</name>
    <dbReference type="NCBI Taxonomy" id="1817876"/>
    <lineage>
        <taxon>Bacteria</taxon>
        <taxon>Candidatus Schekmaniibacteriota</taxon>
    </lineage>
</organism>
<evidence type="ECO:0000256" key="2">
    <source>
        <dbReference type="ARBA" id="ARBA00022833"/>
    </source>
</evidence>
<dbReference type="InterPro" id="IPR013154">
    <property type="entry name" value="ADH-like_N"/>
</dbReference>
<keyword evidence="3" id="KW-0560">Oxidoreductase</keyword>
<dbReference type="GO" id="GO:0008270">
    <property type="term" value="F:zinc ion binding"/>
    <property type="evidence" value="ECO:0007669"/>
    <property type="project" value="InterPro"/>
</dbReference>
<comment type="cofactor">
    <cofactor evidence="4">
        <name>Zn(2+)</name>
        <dbReference type="ChEBI" id="CHEBI:29105"/>
    </cofactor>
</comment>
<keyword evidence="1 4" id="KW-0479">Metal-binding</keyword>
<evidence type="ECO:0000256" key="1">
    <source>
        <dbReference type="ARBA" id="ARBA00022723"/>
    </source>
</evidence>
<keyword evidence="2 4" id="KW-0862">Zinc</keyword>
<feature type="domain" description="Alcohol dehydrogenase-like C-terminal" evidence="5">
    <location>
        <begin position="175"/>
        <end position="305"/>
    </location>
</feature>
<evidence type="ECO:0008006" key="9">
    <source>
        <dbReference type="Google" id="ProtNLM"/>
    </source>
</evidence>
<sequence>MRAAVFLGPKVIEIQEREKPYIKDDELLVKVKAAGICGTDVKIFNGEKKIEVPKIIGHEFSGEVFEVGNRVKDFVSGDRVAVEPIIPCGSCYSCKSDRFNLCLSRPTIGYEYDGGFADYVRIPSSAIKAGNVIKLSAEVSFEEGALAEPAAACINGNRKLRKQTDEILWIIGDGPIGLIHVQLAKNIGFKKIILSGENEAKLFLGKEFGARFVINIRKENVEKSLLELTDGNGVDQIIIAVNNIKVVIQALPLLKKGGLLILFAGFSPDSKVTMDLNLIHYREISIIGSSGHSARDLKEAVDLMKNKKLNLMPLITQRFALDEITSGINLKKEQKGIKQIIEMER</sequence>
<dbReference type="PANTHER" id="PTHR43401">
    <property type="entry name" value="L-THREONINE 3-DEHYDROGENASE"/>
    <property type="match status" value="1"/>
</dbReference>
<dbReference type="Gene3D" id="3.90.180.10">
    <property type="entry name" value="Medium-chain alcohol dehydrogenases, catalytic domain"/>
    <property type="match status" value="1"/>
</dbReference>
<comment type="similarity">
    <text evidence="4">Belongs to the zinc-containing alcohol dehydrogenase family.</text>
</comment>
<proteinExistence type="inferred from homology"/>